<dbReference type="AlphaFoldDB" id="A0AAN5IFU0"/>
<name>A0AAN5IFU0_9BILA</name>
<evidence type="ECO:0000313" key="3">
    <source>
        <dbReference type="EMBL" id="GMR62730.1"/>
    </source>
</evidence>
<sequence length="346" mass="38237">LPTRSMKILILGLLVSTTAFANQCTPEKSNPKNEQCAKDLMKDGIGSLPSSLQNQLLEPLVNSFTKKLVKDLMHDMNSCQEPKNPQNECQSGSISKPSSEQGKKMFENAAKDFDKNANELVKGVNEKIGEIEKKLGNKVTDNLKHLLGDAMNNANVSNLLGGVQQPFKDALRGLKKKMEGAIAGGLGDAAKEKLEELKKIVTEMPQARLDFINKQLKGQAGNLVNRTLEPLKKEIKGIVDGLLEPLKLEGMNITDLHISALVPKFEWLKKKLDIVANEYGLQFDIDAADITKVVFVQFWANIPEEFKEIISLHDVVFLGPHLLEAFNKTIDDVEKFFEGSGNSTDV</sequence>
<evidence type="ECO:0000256" key="1">
    <source>
        <dbReference type="SAM" id="MobiDB-lite"/>
    </source>
</evidence>
<organism evidence="3 4">
    <name type="scientific">Pristionchus mayeri</name>
    <dbReference type="NCBI Taxonomy" id="1317129"/>
    <lineage>
        <taxon>Eukaryota</taxon>
        <taxon>Metazoa</taxon>
        <taxon>Ecdysozoa</taxon>
        <taxon>Nematoda</taxon>
        <taxon>Chromadorea</taxon>
        <taxon>Rhabditida</taxon>
        <taxon>Rhabditina</taxon>
        <taxon>Diplogasteromorpha</taxon>
        <taxon>Diplogasteroidea</taxon>
        <taxon>Neodiplogasteridae</taxon>
        <taxon>Pristionchus</taxon>
    </lineage>
</organism>
<feature type="chain" id="PRO_5042909358" evidence="2">
    <location>
        <begin position="22"/>
        <end position="346"/>
    </location>
</feature>
<comment type="caution">
    <text evidence="3">The sequence shown here is derived from an EMBL/GenBank/DDBJ whole genome shotgun (WGS) entry which is preliminary data.</text>
</comment>
<keyword evidence="2" id="KW-0732">Signal</keyword>
<protein>
    <submittedName>
        <fullName evidence="3">Uncharacterized protein</fullName>
    </submittedName>
</protein>
<feature type="signal peptide" evidence="2">
    <location>
        <begin position="1"/>
        <end position="21"/>
    </location>
</feature>
<reference evidence="4" key="1">
    <citation type="submission" date="2022-10" db="EMBL/GenBank/DDBJ databases">
        <title>Genome assembly of Pristionchus species.</title>
        <authorList>
            <person name="Yoshida K."/>
            <person name="Sommer R.J."/>
        </authorList>
    </citation>
    <scope>NUCLEOTIDE SEQUENCE [LARGE SCALE GENOMIC DNA]</scope>
    <source>
        <strain evidence="4">RS5460</strain>
    </source>
</reference>
<dbReference type="EMBL" id="BTRK01000006">
    <property type="protein sequence ID" value="GMR62730.1"/>
    <property type="molecule type" value="Genomic_DNA"/>
</dbReference>
<feature type="non-terminal residue" evidence="3">
    <location>
        <position position="1"/>
    </location>
</feature>
<keyword evidence="4" id="KW-1185">Reference proteome</keyword>
<proteinExistence type="predicted"/>
<feature type="region of interest" description="Disordered" evidence="1">
    <location>
        <begin position="77"/>
        <end position="102"/>
    </location>
</feature>
<gene>
    <name evidence="3" type="ORF">PMAYCL1PPCAC_32925</name>
</gene>
<feature type="compositionally biased region" description="Polar residues" evidence="1">
    <location>
        <begin position="77"/>
        <end position="100"/>
    </location>
</feature>
<evidence type="ECO:0000313" key="4">
    <source>
        <dbReference type="Proteomes" id="UP001328107"/>
    </source>
</evidence>
<accession>A0AAN5IFU0</accession>
<dbReference type="Proteomes" id="UP001328107">
    <property type="component" value="Unassembled WGS sequence"/>
</dbReference>
<evidence type="ECO:0000256" key="2">
    <source>
        <dbReference type="SAM" id="SignalP"/>
    </source>
</evidence>